<dbReference type="OrthoDB" id="2087808at2"/>
<protein>
    <submittedName>
        <fullName evidence="1">Uncharacterized protein</fullName>
    </submittedName>
</protein>
<proteinExistence type="predicted"/>
<gene>
    <name evidence="1" type="ORF">RUMCAL_00089</name>
</gene>
<keyword evidence="2" id="KW-1185">Reference proteome</keyword>
<organism evidence="1 2">
    <name type="scientific">Ruminococcus callidus ATCC 27760</name>
    <dbReference type="NCBI Taxonomy" id="411473"/>
    <lineage>
        <taxon>Bacteria</taxon>
        <taxon>Bacillati</taxon>
        <taxon>Bacillota</taxon>
        <taxon>Clostridia</taxon>
        <taxon>Eubacteriales</taxon>
        <taxon>Oscillospiraceae</taxon>
        <taxon>Ruminococcus</taxon>
    </lineage>
</organism>
<dbReference type="eggNOG" id="ENOG50324FN">
    <property type="taxonomic scope" value="Bacteria"/>
</dbReference>
<name>U2ME03_9FIRM</name>
<dbReference type="EMBL" id="AWVF01000015">
    <property type="protein sequence ID" value="ERJ97518.1"/>
    <property type="molecule type" value="Genomic_DNA"/>
</dbReference>
<comment type="caution">
    <text evidence="1">The sequence shown here is derived from an EMBL/GenBank/DDBJ whole genome shotgun (WGS) entry which is preliminary data.</text>
</comment>
<dbReference type="STRING" id="411473.RUMCAL_00089"/>
<sequence>MGFIGIKAAKSDFNAVIAKTIRKYRDISISEIKAIVSEGNYLYECDYIDAQGIEVILSINSELNSNGISTVIYEHDQKTNVEFLNNLLESYAEIAAQVEAEMDAEALLEEGE</sequence>
<accession>U2ME03</accession>
<dbReference type="RefSeq" id="WP_021680327.1">
    <property type="nucleotide sequence ID" value="NZ_KI260286.1"/>
</dbReference>
<dbReference type="AlphaFoldDB" id="U2ME03"/>
<dbReference type="Proteomes" id="UP000016662">
    <property type="component" value="Unassembled WGS sequence"/>
</dbReference>
<dbReference type="HOGENOM" id="CLU_2143998_0_0_9"/>
<evidence type="ECO:0000313" key="2">
    <source>
        <dbReference type="Proteomes" id="UP000016662"/>
    </source>
</evidence>
<evidence type="ECO:0000313" key="1">
    <source>
        <dbReference type="EMBL" id="ERJ97518.1"/>
    </source>
</evidence>
<reference evidence="1 2" key="1">
    <citation type="submission" date="2013-07" db="EMBL/GenBank/DDBJ databases">
        <authorList>
            <person name="Weinstock G."/>
            <person name="Sodergren E."/>
            <person name="Wylie T."/>
            <person name="Fulton L."/>
            <person name="Fulton R."/>
            <person name="Fronick C."/>
            <person name="O'Laughlin M."/>
            <person name="Godfrey J."/>
            <person name="Miner T."/>
            <person name="Herter B."/>
            <person name="Appelbaum E."/>
            <person name="Cordes M."/>
            <person name="Lek S."/>
            <person name="Wollam A."/>
            <person name="Pepin K.H."/>
            <person name="Palsikar V.B."/>
            <person name="Mitreva M."/>
            <person name="Wilson R.K."/>
        </authorList>
    </citation>
    <scope>NUCLEOTIDE SEQUENCE [LARGE SCALE GENOMIC DNA]</scope>
    <source>
        <strain evidence="1 2">ATCC 27760</strain>
    </source>
</reference>